<accession>A0A8S4QDV0</accession>
<dbReference type="PANTHER" id="PTHR46497:SF1">
    <property type="entry name" value="THIOREDOXIN DOMAIN-CONTAINING PROTEIN 11"/>
    <property type="match status" value="1"/>
</dbReference>
<feature type="domain" description="Thioredoxin" evidence="1">
    <location>
        <begin position="25"/>
        <end position="111"/>
    </location>
</feature>
<evidence type="ECO:0000313" key="3">
    <source>
        <dbReference type="Proteomes" id="UP000838756"/>
    </source>
</evidence>
<protein>
    <submittedName>
        <fullName evidence="2">Jg9735 protein</fullName>
    </submittedName>
</protein>
<dbReference type="InterPro" id="IPR052792">
    <property type="entry name" value="Thioredoxin_dom-contain_11"/>
</dbReference>
<evidence type="ECO:0000259" key="1">
    <source>
        <dbReference type="Pfam" id="PF00085"/>
    </source>
</evidence>
<proteinExistence type="predicted"/>
<keyword evidence="3" id="KW-1185">Reference proteome</keyword>
<dbReference type="PANTHER" id="PTHR46497">
    <property type="entry name" value="THIOREDOXIN DOMAIN-CONTAINING PROTEIN 11"/>
    <property type="match status" value="1"/>
</dbReference>
<dbReference type="OrthoDB" id="1910803at2759"/>
<name>A0A8S4QDV0_9NEOP</name>
<dbReference type="EMBL" id="CAKXAJ010002042">
    <property type="protein sequence ID" value="CAH2208035.1"/>
    <property type="molecule type" value="Genomic_DNA"/>
</dbReference>
<comment type="caution">
    <text evidence="2">The sequence shown here is derived from an EMBL/GenBank/DDBJ whole genome shotgun (WGS) entry which is preliminary data.</text>
</comment>
<sequence length="201" mass="22420">MQEANSVVTDWYTGQLSNALSSMSSEDVSFVMYYAPWDAESQFVRGEFEKAANILSDRVHFAAINCWNPGSECRLQHNKIPSWPVLVAYTVTSRGVLYKGPRNAESMVNFLELVMRPLEKISNTEDLVNLLSICDAVAVGFTPLGGKSRSYNIWYNVALKSYEFDPIGEICFGVVTSEELASDLGVGNLPNARLMLWNDTK</sequence>
<organism evidence="2 3">
    <name type="scientific">Pararge aegeria aegeria</name>
    <dbReference type="NCBI Taxonomy" id="348720"/>
    <lineage>
        <taxon>Eukaryota</taxon>
        <taxon>Metazoa</taxon>
        <taxon>Ecdysozoa</taxon>
        <taxon>Arthropoda</taxon>
        <taxon>Hexapoda</taxon>
        <taxon>Insecta</taxon>
        <taxon>Pterygota</taxon>
        <taxon>Neoptera</taxon>
        <taxon>Endopterygota</taxon>
        <taxon>Lepidoptera</taxon>
        <taxon>Glossata</taxon>
        <taxon>Ditrysia</taxon>
        <taxon>Papilionoidea</taxon>
        <taxon>Nymphalidae</taxon>
        <taxon>Satyrinae</taxon>
        <taxon>Satyrini</taxon>
        <taxon>Parargina</taxon>
        <taxon>Pararge</taxon>
    </lineage>
</organism>
<dbReference type="Pfam" id="PF00085">
    <property type="entry name" value="Thioredoxin"/>
    <property type="match status" value="1"/>
</dbReference>
<dbReference type="InterPro" id="IPR013766">
    <property type="entry name" value="Thioredoxin_domain"/>
</dbReference>
<reference evidence="2" key="1">
    <citation type="submission" date="2022-03" db="EMBL/GenBank/DDBJ databases">
        <authorList>
            <person name="Lindestad O."/>
        </authorList>
    </citation>
    <scope>NUCLEOTIDE SEQUENCE</scope>
</reference>
<evidence type="ECO:0000313" key="2">
    <source>
        <dbReference type="EMBL" id="CAH2208035.1"/>
    </source>
</evidence>
<feature type="non-terminal residue" evidence="2">
    <location>
        <position position="1"/>
    </location>
</feature>
<dbReference type="AlphaFoldDB" id="A0A8S4QDV0"/>
<dbReference type="Gene3D" id="3.40.30.10">
    <property type="entry name" value="Glutaredoxin"/>
    <property type="match status" value="1"/>
</dbReference>
<dbReference type="Proteomes" id="UP000838756">
    <property type="component" value="Unassembled WGS sequence"/>
</dbReference>
<dbReference type="SUPFAM" id="SSF52833">
    <property type="entry name" value="Thioredoxin-like"/>
    <property type="match status" value="1"/>
</dbReference>
<gene>
    <name evidence="2" type="primary">jg9735</name>
    <name evidence="2" type="ORF">PAEG_LOCUS652</name>
</gene>
<dbReference type="InterPro" id="IPR036249">
    <property type="entry name" value="Thioredoxin-like_sf"/>
</dbReference>